<sequence>MKYLYKKIYEAINTGIQRALTLDDDEDVSIIYHHKKIKCNDNLYISYVKELLTNDGIEAKEIYRQILKYYKNSKLRYQPADIFEYIKIFYKIMYFNCIESTRINMDWVNSSEFIKVILKNGSEKPIFSYRKSENTADFIKIICPDGHEIIIYKNTESSENTYSWINDIGIYGRNFNNNQCINLNIGSLRKYEFPQLQLGDGYNNTYNNVNVDYDKISDFPALAYVNSLPVINGYKPYIPSIEELIFVLKYFPLMRYLAYRIGGSFLNNKVDKLLSSSEFAIFGNYCIINYDNVDINGKTDSGNVILLYKKISGSN</sequence>
<evidence type="ECO:0000313" key="1">
    <source>
        <dbReference type="EMBL" id="WQJ53251.1"/>
    </source>
</evidence>
<reference evidence="1 2" key="1">
    <citation type="submission" date="2023-11" db="EMBL/GenBank/DDBJ databases">
        <authorList>
            <person name="Cook R."/>
            <person name="Crisci M."/>
            <person name="Pye H."/>
            <person name="Adriaenssens E."/>
            <person name="Santini J."/>
        </authorList>
    </citation>
    <scope>NUCLEOTIDE SEQUENCE [LARGE SCALE GENOMIC DNA]</scope>
    <source>
        <strain evidence="1">Lak_Megaphage_Sonny</strain>
    </source>
</reference>
<keyword evidence="2" id="KW-1185">Reference proteome</keyword>
<evidence type="ECO:0000313" key="2">
    <source>
        <dbReference type="Proteomes" id="UP001358193"/>
    </source>
</evidence>
<dbReference type="Proteomes" id="UP001358193">
    <property type="component" value="Segment"/>
</dbReference>
<dbReference type="EMBL" id="OR769223">
    <property type="protein sequence ID" value="WQJ53251.1"/>
    <property type="molecule type" value="Genomic_DNA"/>
</dbReference>
<organism evidence="1 2">
    <name type="scientific">phage Lak_Megaphage_Sonny</name>
    <dbReference type="NCBI Taxonomy" id="3109229"/>
    <lineage>
        <taxon>Viruses</taxon>
        <taxon>Duplodnaviria</taxon>
        <taxon>Heunggongvirae</taxon>
        <taxon>Uroviricota</taxon>
        <taxon>Caudoviricetes</taxon>
        <taxon>Caudoviricetes code 15 clade</taxon>
    </lineage>
</organism>
<proteinExistence type="predicted"/>
<name>A0ABZ0Z2F9_9CAUD</name>
<accession>A0ABZ0Z2F9</accession>
<protein>
    <submittedName>
        <fullName evidence="1">Uncharacterized protein</fullName>
    </submittedName>
</protein>